<evidence type="ECO:0000313" key="2">
    <source>
        <dbReference type="EMBL" id="MBO1835251.1"/>
    </source>
</evidence>
<keyword evidence="3" id="KW-0614">Plasmid</keyword>
<evidence type="ECO:0000313" key="1">
    <source>
        <dbReference type="EMBL" id="MBK1936262.1"/>
    </source>
</evidence>
<evidence type="ECO:0000313" key="3">
    <source>
        <dbReference type="EMBL" id="WFN24100.1"/>
    </source>
</evidence>
<gene>
    <name evidence="2" type="ORF">J4M89_38300</name>
    <name evidence="1" type="ORF">JIN94_41005</name>
    <name evidence="3" type="ORF">LXE91_43325</name>
</gene>
<evidence type="ECO:0000313" key="6">
    <source>
        <dbReference type="Proteomes" id="UP001220209"/>
    </source>
</evidence>
<dbReference type="AlphaFoldDB" id="A0A1E3FSN5"/>
<keyword evidence="5" id="KW-1185">Reference proteome</keyword>
<reference evidence="2 5" key="2">
    <citation type="submission" date="2021-03" db="EMBL/GenBank/DDBJ databases">
        <title>Clinical course, treatment and visual outcome of an outbreak of Burkholderia contaminans endophthalmitis following cataract surgery.</title>
        <authorList>
            <person name="Lind C."/>
            <person name="Olsen K."/>
            <person name="Angelsen N.K."/>
            <person name="Krefting E.A."/>
            <person name="Fossen K."/>
            <person name="Gravningen K."/>
            <person name="Depoorter E."/>
            <person name="Vandamme P."/>
            <person name="Bertelsen G."/>
        </authorList>
    </citation>
    <scope>NUCLEOTIDE SEQUENCE [LARGE SCALE GENOMIC DNA]</scope>
    <source>
        <strain evidence="2 5">51242556</strain>
    </source>
</reference>
<reference evidence="3 6" key="3">
    <citation type="submission" date="2021-12" db="EMBL/GenBank/DDBJ databases">
        <title>Genomic and phenotypic characterization of three Burkholderia contaminans isolates recovered from different sources.</title>
        <authorList>
            <person name="Lopez De Volder A."/>
            <person name="Fan Y."/>
            <person name="Nunvar J."/>
            <person name="Herrera T."/>
            <person name="Timp W."/>
            <person name="Degrossi J."/>
        </authorList>
    </citation>
    <scope>NUCLEOTIDE SEQUENCE [LARGE SCALE GENOMIC DNA]</scope>
    <source>
        <strain evidence="3 6">LMG 23361</strain>
        <plasmid evidence="3 6">unnamed4</plasmid>
    </source>
</reference>
<dbReference type="Proteomes" id="UP000664048">
    <property type="component" value="Unassembled WGS sequence"/>
</dbReference>
<dbReference type="Proteomes" id="UP000611459">
    <property type="component" value="Unassembled WGS sequence"/>
</dbReference>
<dbReference type="RefSeq" id="WP_039340171.1">
    <property type="nucleotide sequence ID" value="NZ_CABVQA010000082.1"/>
</dbReference>
<dbReference type="EMBL" id="JAENIB010000060">
    <property type="protein sequence ID" value="MBK1936262.1"/>
    <property type="molecule type" value="Genomic_DNA"/>
</dbReference>
<dbReference type="Proteomes" id="UP001220209">
    <property type="component" value="Plasmid unnamed4"/>
</dbReference>
<geneLocation type="plasmid" evidence="3 6">
    <name>unnamed4</name>
</geneLocation>
<proteinExistence type="predicted"/>
<organism evidence="1 4">
    <name type="scientific">Burkholderia contaminans</name>
    <dbReference type="NCBI Taxonomy" id="488447"/>
    <lineage>
        <taxon>Bacteria</taxon>
        <taxon>Pseudomonadati</taxon>
        <taxon>Pseudomonadota</taxon>
        <taxon>Betaproteobacteria</taxon>
        <taxon>Burkholderiales</taxon>
        <taxon>Burkholderiaceae</taxon>
        <taxon>Burkholderia</taxon>
        <taxon>Burkholderia cepacia complex</taxon>
    </lineage>
</organism>
<sequence>MTTDTIDLTPTWGEVGNMYVRLAESGEVAAIRRMRSEAAKAFAAAQAFTAIQATLSEEQRAIASGVLTTELSKMGY</sequence>
<reference evidence="1" key="1">
    <citation type="submission" date="2021-01" db="EMBL/GenBank/DDBJ databases">
        <title>Outbreak of Burkholderia contaminns endophthalmitis traced to a clinical ventilation system.</title>
        <authorList>
            <person name="Lipuma J."/>
            <person name="Spilker T."/>
            <person name="Kratholm J."/>
        </authorList>
    </citation>
    <scope>NUCLEOTIDE SEQUENCE</scope>
    <source>
        <strain evidence="1">HI4954</strain>
    </source>
</reference>
<dbReference type="OrthoDB" id="8694290at2"/>
<dbReference type="EMBL" id="JAGEMX010000027">
    <property type="protein sequence ID" value="MBO1835251.1"/>
    <property type="molecule type" value="Genomic_DNA"/>
</dbReference>
<name>A0A1E3FSN5_9BURK</name>
<protein>
    <submittedName>
        <fullName evidence="1">Uncharacterized protein</fullName>
    </submittedName>
</protein>
<evidence type="ECO:0000313" key="4">
    <source>
        <dbReference type="Proteomes" id="UP000611459"/>
    </source>
</evidence>
<accession>A0A1E3FSN5</accession>
<evidence type="ECO:0000313" key="5">
    <source>
        <dbReference type="Proteomes" id="UP000664048"/>
    </source>
</evidence>
<dbReference type="EMBL" id="CP090646">
    <property type="protein sequence ID" value="WFN24100.1"/>
    <property type="molecule type" value="Genomic_DNA"/>
</dbReference>